<reference evidence="3 4" key="1">
    <citation type="submission" date="2021-02" db="EMBL/GenBank/DDBJ databases">
        <title>De Novo genome assembly of isolated myxobacteria.</title>
        <authorList>
            <person name="Stevens D.C."/>
        </authorList>
    </citation>
    <scope>NUCLEOTIDE SEQUENCE [LARGE SCALE GENOMIC DNA]</scope>
    <source>
        <strain evidence="3 4">SCHIC003</strain>
    </source>
</reference>
<evidence type="ECO:0000313" key="3">
    <source>
        <dbReference type="EMBL" id="QSQ14718.1"/>
    </source>
</evidence>
<dbReference type="InterPro" id="IPR028087">
    <property type="entry name" value="Tad_N"/>
</dbReference>
<feature type="transmembrane region" description="Helical" evidence="1">
    <location>
        <begin position="85"/>
        <end position="108"/>
    </location>
</feature>
<keyword evidence="1" id="KW-0812">Transmembrane</keyword>
<sequence>MFTQILRQSFRRQEGQALILAALMVLVMSIAVLTTVNIGHTVHERVRLQNTADAAAYSMAAMEARAFNFYAYANRTQVSHYVSAMMWHSLISVIYGAEAFFTDLYGFMKTLNPCAGKRKKLWIILCPIIEVIPYIGPVIKAINKIITLYKTAFLQPLQRILKAVNPDKWLGKYVVPAHRVFNGAMYFTSQAVMMSASTHVTQTTQGVLDANDSNLNSMASQLATGIYSQCLFSQAHSEHAGGKPLAPGSWKNPFGALDVKKYKANDPIARAKRSMGGITNATRYSCDRNSGGACPERFITSRRLGDILPLPDALGFIRDMLNNGVNAPGLFEFQKMGQTRMLSATFPAAKNLVDQGRSPHNYIRDWNDNLYPWGMMAQGDNMGADDLYWLKLGPAEVDVVVGKADNPLSCNNKDPYTRCFGDNRKGLGDTSRTKVPYMRMFKPSVWALNNEDSEGVNGGVHWRVHYPQNSENWRRHKAPKGPERQVGVHEEKVCVLELLKGCWFKVSVYTANVRPAQDGNHPWGGVTPFMHFEPGQYGGKFCNPGASAEMNQMAKREADFNQPSAWVALNKSPEEIVNRDNKDGTGTNAPALLNDEGKVKFSFTPDSEGLEMLNNRKKFLSLVEGMNVISRGQSYYHRPGNWTEQPNFFNPYWRPRLASVFQGRNQLPVVGQMIDALPSALQGFGPKVITH</sequence>
<dbReference type="EMBL" id="CP071091">
    <property type="protein sequence ID" value="QSQ14718.1"/>
    <property type="molecule type" value="Genomic_DNA"/>
</dbReference>
<keyword evidence="1" id="KW-0472">Membrane</keyword>
<evidence type="ECO:0000256" key="1">
    <source>
        <dbReference type="SAM" id="Phobius"/>
    </source>
</evidence>
<feature type="transmembrane region" description="Helical" evidence="1">
    <location>
        <begin position="17"/>
        <end position="38"/>
    </location>
</feature>
<feature type="transmembrane region" description="Helical" evidence="1">
    <location>
        <begin position="120"/>
        <end position="139"/>
    </location>
</feature>
<keyword evidence="1" id="KW-1133">Transmembrane helix</keyword>
<evidence type="ECO:0000259" key="2">
    <source>
        <dbReference type="Pfam" id="PF13400"/>
    </source>
</evidence>
<dbReference type="Proteomes" id="UP000663090">
    <property type="component" value="Chromosome"/>
</dbReference>
<name>A0ABX7N7T7_9BACT</name>
<protein>
    <submittedName>
        <fullName evidence="3">Tad domain-containing protein</fullName>
    </submittedName>
</protein>
<dbReference type="RefSeq" id="WP_206716480.1">
    <property type="nucleotide sequence ID" value="NZ_CP071091.1"/>
</dbReference>
<accession>A0ABX7N7T7</accession>
<feature type="domain" description="Putative Flp pilus-assembly TadG-like N-terminal" evidence="2">
    <location>
        <begin position="15"/>
        <end position="58"/>
    </location>
</feature>
<keyword evidence="4" id="KW-1185">Reference proteome</keyword>
<dbReference type="Pfam" id="PF13400">
    <property type="entry name" value="Tad"/>
    <property type="match status" value="1"/>
</dbReference>
<evidence type="ECO:0000313" key="4">
    <source>
        <dbReference type="Proteomes" id="UP000663090"/>
    </source>
</evidence>
<gene>
    <name evidence="3" type="ORF">JY572_01080</name>
</gene>
<proteinExistence type="predicted"/>
<organism evidence="3 4">
    <name type="scientific">Myxococcus landrumensis</name>
    <dbReference type="NCBI Taxonomy" id="2813577"/>
    <lineage>
        <taxon>Bacteria</taxon>
        <taxon>Pseudomonadati</taxon>
        <taxon>Myxococcota</taxon>
        <taxon>Myxococcia</taxon>
        <taxon>Myxococcales</taxon>
        <taxon>Cystobacterineae</taxon>
        <taxon>Myxococcaceae</taxon>
        <taxon>Myxococcus</taxon>
    </lineage>
</organism>